<feature type="repeat" description="TPR" evidence="3">
    <location>
        <begin position="633"/>
        <end position="666"/>
    </location>
</feature>
<keyword evidence="2 3" id="KW-0802">TPR repeat</keyword>
<feature type="repeat" description="TPR" evidence="3">
    <location>
        <begin position="463"/>
        <end position="496"/>
    </location>
</feature>
<dbReference type="PROSITE" id="PS50005">
    <property type="entry name" value="TPR"/>
    <property type="match status" value="5"/>
</dbReference>
<dbReference type="EMBL" id="MDHN01000039">
    <property type="protein sequence ID" value="OFC69594.1"/>
    <property type="molecule type" value="Genomic_DNA"/>
</dbReference>
<protein>
    <submittedName>
        <fullName evidence="4">Uncharacterized protein</fullName>
    </submittedName>
</protein>
<name>A0A1E7Z862_9ALTE</name>
<feature type="repeat" description="TPR" evidence="3">
    <location>
        <begin position="217"/>
        <end position="250"/>
    </location>
</feature>
<proteinExistence type="predicted"/>
<dbReference type="InterPro" id="IPR014266">
    <property type="entry name" value="PEP-CTERM_TPR_PrsT"/>
</dbReference>
<dbReference type="SUPFAM" id="SSF81901">
    <property type="entry name" value="HCP-like"/>
    <property type="match status" value="1"/>
</dbReference>
<keyword evidence="1" id="KW-0677">Repeat</keyword>
<reference evidence="4 5" key="1">
    <citation type="submission" date="2016-08" db="EMBL/GenBank/DDBJ databases">
        <authorList>
            <person name="Seilhamer J.J."/>
        </authorList>
    </citation>
    <scope>NUCLEOTIDE SEQUENCE [LARGE SCALE GENOMIC DNA]</scope>
    <source>
        <strain evidence="4 5">KCTC 42603</strain>
    </source>
</reference>
<sequence>MGLVTFTSASATTFEDYEQALDAYNNKRYEESFVHLKNSLKKDPDNLTAKILMGRLLLQNGYVRAAELEFQEAIDMGADLNLVAEPLGTAWLFMNRFNDIIEFQDYKRLGSKQKSAWLQIRATACTKLDDDKCAGQAYQDMLAMPFNHENAFTGLAAIAMRADDLKKAEDYLNQSKSINEDNAILWRLMGQLTYRKGDVDGAITDFKHALDISADDPIALRNLVNIYIARDDFESARKYVDEIMSRTPDDPLAILLNNWLMTQEQTVRSSNTEMQKLSNTLSELSPDVVESQPLLIYISGLTAYFNGNIEKAVGDFERYLNKTPDDLQAIKLLAKAYIATQRPKLALSLLEKKQTLLMQDLNAALLLGDLLIDQNKSFRADSLVRLLEQEYPRTLQLELFKIKLMTVRGQREEALALLEKNYESQQLNPTYLFTYTSMKMRYGFYDDAHKSADALIDIFPDKADVYNLKASLFMQQEEYDKARALLNKALELNKSSFSARFNLASVDAKTGRVAESLTTLDELIAQVPRHVPSKLLKAQNLLLLGDMENAIAIYNDVLALHPRNEEARVKLVQISAGKGNMNDALYQLEKLLKEDFDNPAYLLQKADILTGMGRNDDAEQAIVLARDGIQNSAKYLQRYGNILIKLGRPGEALESFLKAREISPYDNSLALHTAKLQIAMGKVSDAAGTISSRIDQNQNNPEFWYVAGLLAESRQSFDRAAQAYGRSLDLAPVYAQPLIAAYKMAERNDYPKGFVPIASKLMKEHPQYLLPANLLAQYFYNAGEFEKSVPIYAQLVKLPNVLNKSKVLNRLAEMTAETNTQQASIWIKEAFELNAADPEILDTYGWVLAQEGKYAESLEMLRRAFSRHATNPKLRYHLGYTLTKMGRQGEAAEHLELAANSEFDFNGKTDAKKMLAIN</sequence>
<dbReference type="PANTHER" id="PTHR45586:SF1">
    <property type="entry name" value="LIPOPOLYSACCHARIDE ASSEMBLY PROTEIN B"/>
    <property type="match status" value="1"/>
</dbReference>
<dbReference type="AlphaFoldDB" id="A0A1E7Z862"/>
<dbReference type="STRING" id="1656094.BFC18_17850"/>
<dbReference type="InterPro" id="IPR019734">
    <property type="entry name" value="TPR_rpt"/>
</dbReference>
<dbReference type="PANTHER" id="PTHR45586">
    <property type="entry name" value="TPR REPEAT-CONTAINING PROTEIN PA4667"/>
    <property type="match status" value="1"/>
</dbReference>
<dbReference type="NCBIfam" id="TIGR02917">
    <property type="entry name" value="PEP_TPR_lipo"/>
    <property type="match status" value="1"/>
</dbReference>
<evidence type="ECO:0000313" key="5">
    <source>
        <dbReference type="Proteomes" id="UP000175691"/>
    </source>
</evidence>
<organism evidence="4 5">
    <name type="scientific">Alteromonas confluentis</name>
    <dbReference type="NCBI Taxonomy" id="1656094"/>
    <lineage>
        <taxon>Bacteria</taxon>
        <taxon>Pseudomonadati</taxon>
        <taxon>Pseudomonadota</taxon>
        <taxon>Gammaproteobacteria</taxon>
        <taxon>Alteromonadales</taxon>
        <taxon>Alteromonadaceae</taxon>
        <taxon>Alteromonas/Salinimonas group</taxon>
        <taxon>Alteromonas</taxon>
    </lineage>
</organism>
<feature type="repeat" description="TPR" evidence="3">
    <location>
        <begin position="183"/>
        <end position="216"/>
    </location>
</feature>
<dbReference type="Pfam" id="PF14559">
    <property type="entry name" value="TPR_19"/>
    <property type="match status" value="3"/>
</dbReference>
<accession>A0A1E7Z862</accession>
<comment type="caution">
    <text evidence="4">The sequence shown here is derived from an EMBL/GenBank/DDBJ whole genome shotgun (WGS) entry which is preliminary data.</text>
</comment>
<dbReference type="InterPro" id="IPR051012">
    <property type="entry name" value="CellSynth/LPSAsmb/PSIAsmb"/>
</dbReference>
<dbReference type="Gene3D" id="1.25.40.10">
    <property type="entry name" value="Tetratricopeptide repeat domain"/>
    <property type="match status" value="6"/>
</dbReference>
<gene>
    <name evidence="4" type="ORF">BFC18_17850</name>
</gene>
<dbReference type="SMART" id="SM00028">
    <property type="entry name" value="TPR"/>
    <property type="match status" value="12"/>
</dbReference>
<dbReference type="Pfam" id="PF13432">
    <property type="entry name" value="TPR_16"/>
    <property type="match status" value="1"/>
</dbReference>
<keyword evidence="5" id="KW-1185">Reference proteome</keyword>
<dbReference type="Pfam" id="PF13429">
    <property type="entry name" value="TPR_15"/>
    <property type="match status" value="1"/>
</dbReference>
<dbReference type="Proteomes" id="UP000175691">
    <property type="component" value="Unassembled WGS sequence"/>
</dbReference>
<evidence type="ECO:0000256" key="3">
    <source>
        <dbReference type="PROSITE-ProRule" id="PRU00339"/>
    </source>
</evidence>
<evidence type="ECO:0000256" key="2">
    <source>
        <dbReference type="ARBA" id="ARBA00022803"/>
    </source>
</evidence>
<dbReference type="SUPFAM" id="SSF48452">
    <property type="entry name" value="TPR-like"/>
    <property type="match status" value="3"/>
</dbReference>
<evidence type="ECO:0000313" key="4">
    <source>
        <dbReference type="EMBL" id="OFC69594.1"/>
    </source>
</evidence>
<feature type="repeat" description="TPR" evidence="3">
    <location>
        <begin position="701"/>
        <end position="734"/>
    </location>
</feature>
<evidence type="ECO:0000256" key="1">
    <source>
        <dbReference type="ARBA" id="ARBA00022737"/>
    </source>
</evidence>
<dbReference type="InterPro" id="IPR011990">
    <property type="entry name" value="TPR-like_helical_dom_sf"/>
</dbReference>